<accession>L8GCS1</accession>
<organism evidence="2 3">
    <name type="scientific">Acanthamoeba castellanii (strain ATCC 30010 / Neff)</name>
    <dbReference type="NCBI Taxonomy" id="1257118"/>
    <lineage>
        <taxon>Eukaryota</taxon>
        <taxon>Amoebozoa</taxon>
        <taxon>Discosea</taxon>
        <taxon>Longamoebia</taxon>
        <taxon>Centramoebida</taxon>
        <taxon>Acanthamoebidae</taxon>
        <taxon>Acanthamoeba</taxon>
    </lineage>
</organism>
<protein>
    <submittedName>
        <fullName evidence="2">Uncharacterized protein</fullName>
    </submittedName>
</protein>
<reference evidence="2 3" key="1">
    <citation type="journal article" date="2013" name="Genome Biol.">
        <title>Genome of Acanthamoeba castellanii highlights extensive lateral gene transfer and early evolution of tyrosine kinase signaling.</title>
        <authorList>
            <person name="Clarke M."/>
            <person name="Lohan A.J."/>
            <person name="Liu B."/>
            <person name="Lagkouvardos I."/>
            <person name="Roy S."/>
            <person name="Zafar N."/>
            <person name="Bertelli C."/>
            <person name="Schilde C."/>
            <person name="Kianianmomeni A."/>
            <person name="Burglin T.R."/>
            <person name="Frech C."/>
            <person name="Turcotte B."/>
            <person name="Kopec K.O."/>
            <person name="Synnott J.M."/>
            <person name="Choo C."/>
            <person name="Paponov I."/>
            <person name="Finkler A."/>
            <person name="Soon Heng Tan C."/>
            <person name="Hutchins A.P."/>
            <person name="Weinmeier T."/>
            <person name="Rattei T."/>
            <person name="Chu J.S."/>
            <person name="Gimenez G."/>
            <person name="Irimia M."/>
            <person name="Rigden D.J."/>
            <person name="Fitzpatrick D.A."/>
            <person name="Lorenzo-Morales J."/>
            <person name="Bateman A."/>
            <person name="Chiu C.H."/>
            <person name="Tang P."/>
            <person name="Hegemann P."/>
            <person name="Fromm H."/>
            <person name="Raoult D."/>
            <person name="Greub G."/>
            <person name="Miranda-Saavedra D."/>
            <person name="Chen N."/>
            <person name="Nash P."/>
            <person name="Ginger M.L."/>
            <person name="Horn M."/>
            <person name="Schaap P."/>
            <person name="Caler L."/>
            <person name="Loftus B."/>
        </authorList>
    </citation>
    <scope>NUCLEOTIDE SEQUENCE [LARGE SCALE GENOMIC DNA]</scope>
    <source>
        <strain evidence="2 3">Neff</strain>
    </source>
</reference>
<dbReference type="Proteomes" id="UP000011083">
    <property type="component" value="Unassembled WGS sequence"/>
</dbReference>
<sequence length="115" mass="13209">MPTDRRTASHLATIIWEFREGPSRIAQQAAASISSDPDDTFHSDINERNRQVKTFLPPQLARNELHLVALIESPLSCSFCSCRVSCVLCVVRVVFFFYLLQAAFFSLHQLRHKRF</sequence>
<feature type="transmembrane region" description="Helical" evidence="1">
    <location>
        <begin position="90"/>
        <end position="107"/>
    </location>
</feature>
<keyword evidence="1" id="KW-0472">Membrane</keyword>
<evidence type="ECO:0000313" key="2">
    <source>
        <dbReference type="EMBL" id="ELR10877.1"/>
    </source>
</evidence>
<keyword evidence="1" id="KW-1133">Transmembrane helix</keyword>
<dbReference type="EMBL" id="KB008171">
    <property type="protein sequence ID" value="ELR10877.1"/>
    <property type="molecule type" value="Genomic_DNA"/>
</dbReference>
<name>L8GCS1_ACACF</name>
<keyword evidence="3" id="KW-1185">Reference proteome</keyword>
<dbReference type="RefSeq" id="XP_004332890.1">
    <property type="nucleotide sequence ID" value="XM_004332842.1"/>
</dbReference>
<dbReference type="GeneID" id="14911327"/>
<dbReference type="VEuPathDB" id="AmoebaDB:ACA1_144680"/>
<dbReference type="AlphaFoldDB" id="L8GCS1"/>
<gene>
    <name evidence="2" type="ORF">ACA1_144680</name>
</gene>
<keyword evidence="1" id="KW-0812">Transmembrane</keyword>
<evidence type="ECO:0000256" key="1">
    <source>
        <dbReference type="SAM" id="Phobius"/>
    </source>
</evidence>
<proteinExistence type="predicted"/>
<dbReference type="KEGG" id="acan:ACA1_144680"/>
<evidence type="ECO:0000313" key="3">
    <source>
        <dbReference type="Proteomes" id="UP000011083"/>
    </source>
</evidence>